<evidence type="ECO:0000256" key="1">
    <source>
        <dbReference type="SAM" id="MobiDB-lite"/>
    </source>
</evidence>
<dbReference type="InterPro" id="IPR040401">
    <property type="entry name" value="CCDC162"/>
</dbReference>
<evidence type="ECO:0000313" key="3">
    <source>
        <dbReference type="RefSeq" id="XP_022295763.1"/>
    </source>
</evidence>
<reference evidence="3" key="1">
    <citation type="submission" date="2025-08" db="UniProtKB">
        <authorList>
            <consortium name="RefSeq"/>
        </authorList>
    </citation>
    <scope>IDENTIFICATION</scope>
    <source>
        <tissue evidence="3">Whole sample</tissue>
    </source>
</reference>
<accession>A0A8B8AYE4</accession>
<proteinExistence type="predicted"/>
<feature type="region of interest" description="Disordered" evidence="1">
    <location>
        <begin position="146"/>
        <end position="176"/>
    </location>
</feature>
<dbReference type="OrthoDB" id="76966at2759"/>
<dbReference type="RefSeq" id="XP_022295763.1">
    <property type="nucleotide sequence ID" value="XM_022440055.1"/>
</dbReference>
<evidence type="ECO:0000313" key="2">
    <source>
        <dbReference type="Proteomes" id="UP000694844"/>
    </source>
</evidence>
<protein>
    <submittedName>
        <fullName evidence="3">Coiled-coil domain-containing protein 162-like</fullName>
    </submittedName>
</protein>
<gene>
    <name evidence="3" type="primary">LOC111105695</name>
</gene>
<organism evidence="2 3">
    <name type="scientific">Crassostrea virginica</name>
    <name type="common">Eastern oyster</name>
    <dbReference type="NCBI Taxonomy" id="6565"/>
    <lineage>
        <taxon>Eukaryota</taxon>
        <taxon>Metazoa</taxon>
        <taxon>Spiralia</taxon>
        <taxon>Lophotrochozoa</taxon>
        <taxon>Mollusca</taxon>
        <taxon>Bivalvia</taxon>
        <taxon>Autobranchia</taxon>
        <taxon>Pteriomorphia</taxon>
        <taxon>Ostreida</taxon>
        <taxon>Ostreoidea</taxon>
        <taxon>Ostreidae</taxon>
        <taxon>Crassostrea</taxon>
    </lineage>
</organism>
<name>A0A8B8AYE4_CRAVI</name>
<keyword evidence="2" id="KW-1185">Reference proteome</keyword>
<sequence>MRRDVMFLEFDTTVRHCMMDTFLSTGNAQSFHSLKNNIYHALPNLSNVQRPTFQAMCLSVPEPLEPRDFQARELFPWRSFLGRNGPFPLMYYQWHMTEYYIQLCLAGLKDVDRHVANGEILGVSLLMENVLQTGYQDISHLSDADDLETARSEEKEGSLAPSRGASRLDMQTPTGSISSKAGWTELTAVAVFRSHAHKREGVVKSLSRTKEPIESYKLLKFFLILWKCLEHAKYAWGIGSCSWRRLINPRCSKSTAKYIQLRCYYQSYKVLLGDWAKVNCMRALPWKPIPLSCLKVLQR</sequence>
<dbReference type="PANTHER" id="PTHR33331:SF13">
    <property type="entry name" value="COILED-COIL DOMAIN CONTAINING 162"/>
    <property type="match status" value="1"/>
</dbReference>
<dbReference type="PANTHER" id="PTHR33331">
    <property type="entry name" value="COILED-COIL DOMAIN-CONTAINING PROTEIN 162"/>
    <property type="match status" value="1"/>
</dbReference>
<dbReference type="Proteomes" id="UP000694844">
    <property type="component" value="Chromosome 8"/>
</dbReference>
<dbReference type="KEGG" id="cvn:111105695"/>
<dbReference type="AlphaFoldDB" id="A0A8B8AYE4"/>
<dbReference type="GeneID" id="111105695"/>
<feature type="compositionally biased region" description="Basic and acidic residues" evidence="1">
    <location>
        <begin position="146"/>
        <end position="157"/>
    </location>
</feature>